<proteinExistence type="predicted"/>
<protein>
    <submittedName>
        <fullName evidence="2">Salivary glue protein Sgs-4</fullName>
    </submittedName>
</protein>
<name>A0AAE1I1U8_9NEOP</name>
<feature type="compositionally biased region" description="Basic and acidic residues" evidence="1">
    <location>
        <begin position="495"/>
        <end position="522"/>
    </location>
</feature>
<dbReference type="AlphaFoldDB" id="A0AAE1I1U8"/>
<feature type="compositionally biased region" description="Acidic residues" evidence="1">
    <location>
        <begin position="595"/>
        <end position="618"/>
    </location>
</feature>
<organism evidence="2 3">
    <name type="scientific">Frankliniella fusca</name>
    <dbReference type="NCBI Taxonomy" id="407009"/>
    <lineage>
        <taxon>Eukaryota</taxon>
        <taxon>Metazoa</taxon>
        <taxon>Ecdysozoa</taxon>
        <taxon>Arthropoda</taxon>
        <taxon>Hexapoda</taxon>
        <taxon>Insecta</taxon>
        <taxon>Pterygota</taxon>
        <taxon>Neoptera</taxon>
        <taxon>Paraneoptera</taxon>
        <taxon>Thysanoptera</taxon>
        <taxon>Terebrantia</taxon>
        <taxon>Thripoidea</taxon>
        <taxon>Thripidae</taxon>
        <taxon>Frankliniella</taxon>
    </lineage>
</organism>
<keyword evidence="3" id="KW-1185">Reference proteome</keyword>
<evidence type="ECO:0000313" key="2">
    <source>
        <dbReference type="EMBL" id="KAK3931468.1"/>
    </source>
</evidence>
<feature type="region of interest" description="Disordered" evidence="1">
    <location>
        <begin position="569"/>
        <end position="656"/>
    </location>
</feature>
<reference evidence="2" key="1">
    <citation type="submission" date="2021-07" db="EMBL/GenBank/DDBJ databases">
        <authorList>
            <person name="Catto M.A."/>
            <person name="Jacobson A."/>
            <person name="Kennedy G."/>
            <person name="Labadie P."/>
            <person name="Hunt B.G."/>
            <person name="Srinivasan R."/>
        </authorList>
    </citation>
    <scope>NUCLEOTIDE SEQUENCE</scope>
    <source>
        <strain evidence="2">PL_HMW_Pooled</strain>
        <tissue evidence="2">Head</tissue>
    </source>
</reference>
<comment type="caution">
    <text evidence="2">The sequence shown here is derived from an EMBL/GenBank/DDBJ whole genome shotgun (WGS) entry which is preliminary data.</text>
</comment>
<gene>
    <name evidence="2" type="ORF">KUF71_006486</name>
</gene>
<feature type="compositionally biased region" description="Basic and acidic residues" evidence="1">
    <location>
        <begin position="406"/>
        <end position="470"/>
    </location>
</feature>
<accession>A0AAE1I1U8</accession>
<reference evidence="2" key="2">
    <citation type="journal article" date="2023" name="BMC Genomics">
        <title>Pest status, molecular evolution, and epigenetic factors derived from the genome assembly of Frankliniella fusca, a thysanopteran phytovirus vector.</title>
        <authorList>
            <person name="Catto M.A."/>
            <person name="Labadie P.E."/>
            <person name="Jacobson A.L."/>
            <person name="Kennedy G.G."/>
            <person name="Srinivasan R."/>
            <person name="Hunt B.G."/>
        </authorList>
    </citation>
    <scope>NUCLEOTIDE SEQUENCE</scope>
    <source>
        <strain evidence="2">PL_HMW_Pooled</strain>
    </source>
</reference>
<evidence type="ECO:0000313" key="3">
    <source>
        <dbReference type="Proteomes" id="UP001219518"/>
    </source>
</evidence>
<dbReference type="EMBL" id="JAHWGI010001426">
    <property type="protein sequence ID" value="KAK3931468.1"/>
    <property type="molecule type" value="Genomic_DNA"/>
</dbReference>
<evidence type="ECO:0000256" key="1">
    <source>
        <dbReference type="SAM" id="MobiDB-lite"/>
    </source>
</evidence>
<dbReference type="Proteomes" id="UP001219518">
    <property type="component" value="Unassembled WGS sequence"/>
</dbReference>
<feature type="region of interest" description="Disordered" evidence="1">
    <location>
        <begin position="406"/>
        <end position="538"/>
    </location>
</feature>
<sequence length="815" mass="91489">MFCRSRRTEVHLGGLDGAMPSSPKASASRDCPPLALQLVILHTLEVDGILVCRVVMIYLIRKCTKKIWQLFYSFFFEMPRKRRGGQLQPQSKRNQQEMTQCFCHCECQYCAAARAFHAANGISQVNTTIQNQKPFSFFNTLPKTSELPNATTTTSESQLAKPAVKTQKPFSFFAPPRENFYAPNAAAVTSVSQQAEPTVKTQKPFSFFAPPRENFHAPNAAAATSVSQQAEPTVKTQKPFSFFLPPRDTFQHPNAITAASGSQQASEPIDMTHKTFSFSYPPRETVQPSNAPIPCQQAEPTVQTQNSFSLFNPPLETSQTTNGTTLASGSEQAGPTVKPFSFYFPPRETFQEPNPTTTASGSQQTEELIQEEANTCTNSFDLEDCDGSSSIYKDFFISCAENDADKNSMGKKASEVKSDADKNSMGKKASEMKSDVEKNSMGKKTTEKKNYEDDSSKGKKATERKNDARHMFTSSFSSKKTAARKISVYCGSTKNTDEQKKDSHALKSAAEAKKAARAESSSKRGRGRPKGSFGPKKLAELQAYAQKFVSEEKQSNAKKEIKKYRRIKAMADEEEGYNADESLEHIVSSRKKSNDDDDDDDDEYDDDEYDDDDDDDDGGVSQGVIDLNSDSDDGSNGVGKSSLQAMEDVPYDEEKRRREIEQELNTFPPDMILSAEEQAQYEDDAKGILDFMKSLPGKILMNSIINGTKKCRRREKWEKEKHELKYTDSMKGLGPFTAFDCLTDCLYTYIYKYLERYDEKFSCSKFTHGVLIPEVIVAGLRKIKSTEDQPFSRRQAEEMFKEYSKKVCYFLYTKF</sequence>